<evidence type="ECO:0000313" key="4">
    <source>
        <dbReference type="EMBL" id="BBB92320.1"/>
    </source>
</evidence>
<dbReference type="InterPro" id="IPR050154">
    <property type="entry name" value="UbiB_kinase"/>
</dbReference>
<feature type="transmembrane region" description="Helical" evidence="2">
    <location>
        <begin position="504"/>
        <end position="524"/>
    </location>
</feature>
<evidence type="ECO:0000313" key="5">
    <source>
        <dbReference type="Proteomes" id="UP000276437"/>
    </source>
</evidence>
<dbReference type="CDD" id="cd05121">
    <property type="entry name" value="ABC1_ADCK3-like"/>
    <property type="match status" value="1"/>
</dbReference>
<dbReference type="PANTHER" id="PTHR10566">
    <property type="entry name" value="CHAPERONE-ACTIVITY OF BC1 COMPLEX CABC1 -RELATED"/>
    <property type="match status" value="1"/>
</dbReference>
<dbReference type="GO" id="GO:0005524">
    <property type="term" value="F:ATP binding"/>
    <property type="evidence" value="ECO:0007669"/>
    <property type="project" value="InterPro"/>
</dbReference>
<accession>A0A348AMM2</accession>
<dbReference type="KEGG" id="mana:MAMMFC1_03006"/>
<dbReference type="OrthoDB" id="9795390at2"/>
<proteinExistence type="inferred from homology"/>
<reference evidence="4 5" key="1">
    <citation type="journal article" date="2018" name="Int. J. Syst. Evol. Microbiol.">
        <title>Methylomusa anaerophila gen. nov., sp. nov., an anaerobic methanol-utilizing bacterium isolated from a microbial fuel cell.</title>
        <authorList>
            <person name="Amano N."/>
            <person name="Yamamuro A."/>
            <person name="Miyahara M."/>
            <person name="Kouzuma A."/>
            <person name="Abe T."/>
            <person name="Watanabe K."/>
        </authorList>
    </citation>
    <scope>NUCLEOTIDE SEQUENCE [LARGE SCALE GENOMIC DNA]</scope>
    <source>
        <strain evidence="4 5">MMFC1</strain>
    </source>
</reference>
<dbReference type="AlphaFoldDB" id="A0A348AMM2"/>
<dbReference type="SUPFAM" id="SSF56112">
    <property type="entry name" value="Protein kinase-like (PK-like)"/>
    <property type="match status" value="1"/>
</dbReference>
<organism evidence="4 5">
    <name type="scientific">Methylomusa anaerophila</name>
    <dbReference type="NCBI Taxonomy" id="1930071"/>
    <lineage>
        <taxon>Bacteria</taxon>
        <taxon>Bacillati</taxon>
        <taxon>Bacillota</taxon>
        <taxon>Negativicutes</taxon>
        <taxon>Selenomonadales</taxon>
        <taxon>Sporomusaceae</taxon>
        <taxon>Methylomusa</taxon>
    </lineage>
</organism>
<keyword evidence="2" id="KW-0812">Transmembrane</keyword>
<keyword evidence="2" id="KW-0472">Membrane</keyword>
<dbReference type="PROSITE" id="PS50011">
    <property type="entry name" value="PROTEIN_KINASE_DOM"/>
    <property type="match status" value="1"/>
</dbReference>
<dbReference type="Pfam" id="PF03109">
    <property type="entry name" value="ABC1"/>
    <property type="match status" value="1"/>
</dbReference>
<name>A0A348AMM2_9FIRM</name>
<dbReference type="Proteomes" id="UP000276437">
    <property type="component" value="Chromosome"/>
</dbReference>
<evidence type="ECO:0000256" key="1">
    <source>
        <dbReference type="ARBA" id="ARBA00009670"/>
    </source>
</evidence>
<dbReference type="PANTHER" id="PTHR10566:SF113">
    <property type="entry name" value="PROTEIN ACTIVITY OF BC1 COMPLEX KINASE 7, CHLOROPLASTIC"/>
    <property type="match status" value="1"/>
</dbReference>
<feature type="transmembrane region" description="Helical" evidence="2">
    <location>
        <begin position="536"/>
        <end position="555"/>
    </location>
</feature>
<dbReference type="GO" id="GO:0004672">
    <property type="term" value="F:protein kinase activity"/>
    <property type="evidence" value="ECO:0007669"/>
    <property type="project" value="InterPro"/>
</dbReference>
<keyword evidence="5" id="KW-1185">Reference proteome</keyword>
<feature type="domain" description="Protein kinase" evidence="3">
    <location>
        <begin position="131"/>
        <end position="473"/>
    </location>
</feature>
<evidence type="ECO:0000259" key="3">
    <source>
        <dbReference type="PROSITE" id="PS50011"/>
    </source>
</evidence>
<evidence type="ECO:0000256" key="2">
    <source>
        <dbReference type="SAM" id="Phobius"/>
    </source>
</evidence>
<dbReference type="RefSeq" id="WP_126309225.1">
    <property type="nucleotide sequence ID" value="NZ_AP018449.1"/>
</dbReference>
<dbReference type="EMBL" id="AP018449">
    <property type="protein sequence ID" value="BBB92320.1"/>
    <property type="molecule type" value="Genomic_DNA"/>
</dbReference>
<dbReference type="InterPro" id="IPR004147">
    <property type="entry name" value="ABC1_dom"/>
</dbReference>
<comment type="similarity">
    <text evidence="1">Belongs to the protein kinase superfamily. ADCK protein kinase family.</text>
</comment>
<dbReference type="InterPro" id="IPR000719">
    <property type="entry name" value="Prot_kinase_dom"/>
</dbReference>
<keyword evidence="2" id="KW-1133">Transmembrane helix</keyword>
<sequence>MATWQREEAVRQRASHIAGVLVRYGFGFLVNDLGLRRLFSLTGFCRSGDCVGRFKSEEFRRLVQKLPFMLEELGPAFVKFGQFLSSRQDIIPMYVTDALKRLQEKMTPVPFARIEQIIIENLPGYGDWFDYIDPEPLGVASIAQTHAARLKDGRRVVLKVRKPEVINQIELDLKVLQKIVDFLSKQPEVNKLINIETSFAIFAHSLRKEIDFSVEAGNIQLFQHLLADSGLARTPQVEWELTNENLLTMEYIEGISMEAAVEGVDPTERRQLAHKFLESFLRQVLLYGVFHGDPHSGNVRLTAAGEVVYLDFGIVGRIDPRMMERLIENFIAVQNADVETLINVTMEIGHFSGEINWQNYYEDMAELLYMSQNMTHGKIELGKMIFGMMQVSQKHGIHIPERLLLLGKAFAIAEGNARKLDPDINFLEISRPIILEFLRKNLMPQMSETAMLASALDVKKKLRIAFSELPAFISGLTRGDKKIPLELSGMDFIGDKLDKSINRIAYSVIIASMLLASSIMMHAGEGPIQSEIHYTGYYLLLISLGATVYLFFKIFRQVKK</sequence>
<protein>
    <recommendedName>
        <fullName evidence="3">Protein kinase domain-containing protein</fullName>
    </recommendedName>
</protein>
<gene>
    <name evidence="4" type="primary">ubiB_3</name>
    <name evidence="4" type="ORF">MAMMFC1_03006</name>
</gene>
<keyword evidence="4" id="KW-0808">Transferase</keyword>
<dbReference type="InterPro" id="IPR011009">
    <property type="entry name" value="Kinase-like_dom_sf"/>
</dbReference>